<dbReference type="AlphaFoldDB" id="A0A840BRX1"/>
<dbReference type="Proteomes" id="UP000577362">
    <property type="component" value="Unassembled WGS sequence"/>
</dbReference>
<keyword evidence="1" id="KW-0808">Transferase</keyword>
<comment type="caution">
    <text evidence="1">The sequence shown here is derived from an EMBL/GenBank/DDBJ whole genome shotgun (WGS) entry which is preliminary data.</text>
</comment>
<gene>
    <name evidence="1" type="ORF">GGR16_000510</name>
</gene>
<dbReference type="EMBL" id="JACIEN010000001">
    <property type="protein sequence ID" value="MBB4015504.1"/>
    <property type="molecule type" value="Genomic_DNA"/>
</dbReference>
<keyword evidence="1" id="KW-0489">Methyltransferase</keyword>
<organism evidence="1 2">
    <name type="scientific">Chelatococcus caeni</name>
    <dbReference type="NCBI Taxonomy" id="1348468"/>
    <lineage>
        <taxon>Bacteria</taxon>
        <taxon>Pseudomonadati</taxon>
        <taxon>Pseudomonadota</taxon>
        <taxon>Alphaproteobacteria</taxon>
        <taxon>Hyphomicrobiales</taxon>
        <taxon>Chelatococcaceae</taxon>
        <taxon>Chelatococcus</taxon>
    </lineage>
</organism>
<sequence>MTIDEPRHMAPDVKEAMLKLVVHQVVEAYSHAFIQAISSDFESDRQAAFETFASAAQERALIVLGELDATIKARIAETSRVIIDQSLATIAEGAGVRLTAAAARSAVTH</sequence>
<evidence type="ECO:0000313" key="1">
    <source>
        <dbReference type="EMBL" id="MBB4015504.1"/>
    </source>
</evidence>
<protein>
    <submittedName>
        <fullName evidence="1">Putative SAM-dependent methyltransferase</fullName>
    </submittedName>
</protein>
<dbReference type="RefSeq" id="WP_019400579.1">
    <property type="nucleotide sequence ID" value="NZ_JACIEN010000001.1"/>
</dbReference>
<dbReference type="GO" id="GO:0032259">
    <property type="term" value="P:methylation"/>
    <property type="evidence" value="ECO:0007669"/>
    <property type="project" value="UniProtKB-KW"/>
</dbReference>
<name>A0A840BRX1_9HYPH</name>
<accession>A0A840BRX1</accession>
<proteinExistence type="predicted"/>
<keyword evidence="2" id="KW-1185">Reference proteome</keyword>
<dbReference type="GO" id="GO:0008168">
    <property type="term" value="F:methyltransferase activity"/>
    <property type="evidence" value="ECO:0007669"/>
    <property type="project" value="UniProtKB-KW"/>
</dbReference>
<evidence type="ECO:0000313" key="2">
    <source>
        <dbReference type="Proteomes" id="UP000577362"/>
    </source>
</evidence>
<reference evidence="1 2" key="1">
    <citation type="submission" date="2020-08" db="EMBL/GenBank/DDBJ databases">
        <title>Genomic Encyclopedia of Type Strains, Phase IV (KMG-IV): sequencing the most valuable type-strain genomes for metagenomic binning, comparative biology and taxonomic classification.</title>
        <authorList>
            <person name="Goeker M."/>
        </authorList>
    </citation>
    <scope>NUCLEOTIDE SEQUENCE [LARGE SCALE GENOMIC DNA]</scope>
    <source>
        <strain evidence="1 2">DSM 103737</strain>
    </source>
</reference>